<keyword evidence="3" id="KW-1185">Reference proteome</keyword>
<feature type="compositionally biased region" description="Low complexity" evidence="1">
    <location>
        <begin position="138"/>
        <end position="161"/>
    </location>
</feature>
<accession>A0AA43TYX5</accession>
<evidence type="ECO:0000313" key="3">
    <source>
        <dbReference type="Proteomes" id="UP001161017"/>
    </source>
</evidence>
<evidence type="ECO:0000256" key="1">
    <source>
        <dbReference type="SAM" id="MobiDB-lite"/>
    </source>
</evidence>
<comment type="caution">
    <text evidence="2">The sequence shown here is derived from an EMBL/GenBank/DDBJ whole genome shotgun (WGS) entry which is preliminary data.</text>
</comment>
<proteinExistence type="predicted"/>
<feature type="region of interest" description="Disordered" evidence="1">
    <location>
        <begin position="128"/>
        <end position="161"/>
    </location>
</feature>
<dbReference type="EMBL" id="JAPUFD010000023">
    <property type="protein sequence ID" value="MDI1493143.1"/>
    <property type="molecule type" value="Genomic_DNA"/>
</dbReference>
<reference evidence="2" key="1">
    <citation type="journal article" date="2023" name="Genome Biol. Evol.">
        <title>First Whole Genome Sequence and Flow Cytometry Genome Size Data for the Lichen-Forming Fungus Ramalina farinacea (Ascomycota).</title>
        <authorList>
            <person name="Llewellyn T."/>
            <person name="Mian S."/>
            <person name="Hill R."/>
            <person name="Leitch I.J."/>
            <person name="Gaya E."/>
        </authorList>
    </citation>
    <scope>NUCLEOTIDE SEQUENCE</scope>
    <source>
        <strain evidence="2">LIQ254RAFAR</strain>
    </source>
</reference>
<dbReference type="AlphaFoldDB" id="A0AA43TYX5"/>
<name>A0AA43TYX5_9LECA</name>
<protein>
    <submittedName>
        <fullName evidence="2">Uncharacterized protein</fullName>
    </submittedName>
</protein>
<evidence type="ECO:0000313" key="2">
    <source>
        <dbReference type="EMBL" id="MDI1493143.1"/>
    </source>
</evidence>
<gene>
    <name evidence="2" type="ORF">OHK93_004930</name>
</gene>
<dbReference type="Proteomes" id="UP001161017">
    <property type="component" value="Unassembled WGS sequence"/>
</dbReference>
<organism evidence="2 3">
    <name type="scientific">Ramalina farinacea</name>
    <dbReference type="NCBI Taxonomy" id="258253"/>
    <lineage>
        <taxon>Eukaryota</taxon>
        <taxon>Fungi</taxon>
        <taxon>Dikarya</taxon>
        <taxon>Ascomycota</taxon>
        <taxon>Pezizomycotina</taxon>
        <taxon>Lecanoromycetes</taxon>
        <taxon>OSLEUM clade</taxon>
        <taxon>Lecanoromycetidae</taxon>
        <taxon>Lecanorales</taxon>
        <taxon>Lecanorineae</taxon>
        <taxon>Ramalinaceae</taxon>
        <taxon>Ramalina</taxon>
    </lineage>
</organism>
<sequence length="226" mass="25400">MPRSNPFCNLHETVRIIDKRLHDLEASSERRFGYSYDRLNDVDQALQAQIQDSHQHLESQIADIHAAQNNPTANDTPSSLSISYRIPTPAADTNTELLRRSQNGVHDLDPYAEHDYHLSDWEHRAGGDLAIPSKQVRRPTPSITSTPSTRHSPSRTSTRRISQVDGVKKCRSSANTGRHDTKPSALTRARVGLSYIEDAIDQGLTDKEVDLIFDEIEKLGQRAGWN</sequence>